<protein>
    <submittedName>
        <fullName evidence="4">Adenylate cyclase</fullName>
        <ecNumber evidence="4">4.6.1.1</ecNumber>
    </submittedName>
</protein>
<organism evidence="4">
    <name type="scientific">hydrothermal vent metagenome</name>
    <dbReference type="NCBI Taxonomy" id="652676"/>
    <lineage>
        <taxon>unclassified sequences</taxon>
        <taxon>metagenomes</taxon>
        <taxon>ecological metagenomes</taxon>
    </lineage>
</organism>
<reference evidence="4" key="1">
    <citation type="submission" date="2018-06" db="EMBL/GenBank/DDBJ databases">
        <authorList>
            <person name="Zhirakovskaya E."/>
        </authorList>
    </citation>
    <scope>NUCLEOTIDE SEQUENCE</scope>
</reference>
<sequence length="694" mass="76614">MADIFISYARADRERIEKLASALEGEGYSVWWDRHIAGGAEFSEAIEKELAAAKAVIVVWSAEAIKSRWVKDEAVAAADAGKLIPLTIDGATAPMGFRQFHLIDLSVWKNDPACAPFQDLQRAVKARLTGEAQAAPPAAEAPWTDKILKPFPLAVTGVALVAVIGAIMWMSMRAPSPLATPDQSKIDRSPHDEAQRAVAKDGAIAQPSTNSIAVLPFADLSPMGDQEYFSDGIAEEILNVLANVDGLKVASRTSAFRFKGENKSIPTIASELGVAHVLEGSVRKAGDRIRITAQLISADSDAHLWSQTYDRQLTVENIFDIQDEIAKKIVDELQITIAPEKVDRALAAKTETTNLDAYELYLNARNLVGYDGAPSVLKKIALYEQAVAIAPDFADAWARLAFNYAILPGWENDYDTEEFQLKAVDAIERAIALDPNSDEIYTFLAVVRSTSFDWDESDEAYAKANELSPGNPYIAYQQGIQALEKGYLAKAIALFEFAINADPAPARPHNFSGLALSSAGRLEEAEAALVRAIELGYSGQTDVPLMEIYRRTDREREFRVLQSMRFAKRNYAPLAPELIRVRLATGAKRETEISRFWRVSAELGYGRAKLIGGKADEPGGMHLVDYMTLGEYQVLLQPRPAIFLAWIWAPEFDAARKSDAFKQYMRNVNLVSYWRANGWPDKCRPVGEDDFECE</sequence>
<dbReference type="SUPFAM" id="SSF52200">
    <property type="entry name" value="Toll/Interleukin receptor TIR domain"/>
    <property type="match status" value="1"/>
</dbReference>
<dbReference type="AlphaFoldDB" id="A0A3B0RIT8"/>
<dbReference type="GO" id="GO:0004016">
    <property type="term" value="F:adenylate cyclase activity"/>
    <property type="evidence" value="ECO:0007669"/>
    <property type="project" value="UniProtKB-EC"/>
</dbReference>
<dbReference type="Gene3D" id="1.25.40.10">
    <property type="entry name" value="Tetratricopeptide repeat domain"/>
    <property type="match status" value="2"/>
</dbReference>
<evidence type="ECO:0000313" key="4">
    <source>
        <dbReference type="EMBL" id="VAV91817.1"/>
    </source>
</evidence>
<keyword evidence="2" id="KW-0812">Transmembrane</keyword>
<feature type="region of interest" description="Disordered" evidence="1">
    <location>
        <begin position="178"/>
        <end position="202"/>
    </location>
</feature>
<dbReference type="SUPFAM" id="SSF48452">
    <property type="entry name" value="TPR-like"/>
    <property type="match status" value="1"/>
</dbReference>
<accession>A0A3B0RIT8</accession>
<proteinExistence type="predicted"/>
<gene>
    <name evidence="4" type="ORF">MNBD_ALPHA05-1635</name>
</gene>
<keyword evidence="4" id="KW-0456">Lyase</keyword>
<feature type="transmembrane region" description="Helical" evidence="2">
    <location>
        <begin position="151"/>
        <end position="172"/>
    </location>
</feature>
<dbReference type="GO" id="GO:0007165">
    <property type="term" value="P:signal transduction"/>
    <property type="evidence" value="ECO:0007669"/>
    <property type="project" value="InterPro"/>
</dbReference>
<dbReference type="Pfam" id="PF13676">
    <property type="entry name" value="TIR_2"/>
    <property type="match status" value="1"/>
</dbReference>
<feature type="domain" description="TIR" evidence="3">
    <location>
        <begin position="1"/>
        <end position="128"/>
    </location>
</feature>
<keyword evidence="2" id="KW-1133">Transmembrane helix</keyword>
<evidence type="ECO:0000256" key="2">
    <source>
        <dbReference type="SAM" id="Phobius"/>
    </source>
</evidence>
<dbReference type="PROSITE" id="PS50104">
    <property type="entry name" value="TIR"/>
    <property type="match status" value="1"/>
</dbReference>
<dbReference type="Gene3D" id="3.40.50.10140">
    <property type="entry name" value="Toll/interleukin-1 receptor homology (TIR) domain"/>
    <property type="match status" value="1"/>
</dbReference>
<dbReference type="EC" id="4.6.1.1" evidence="4"/>
<dbReference type="SMART" id="SM00255">
    <property type="entry name" value="TIR"/>
    <property type="match status" value="1"/>
</dbReference>
<dbReference type="InterPro" id="IPR035897">
    <property type="entry name" value="Toll_tir_struct_dom_sf"/>
</dbReference>
<feature type="compositionally biased region" description="Basic and acidic residues" evidence="1">
    <location>
        <begin position="184"/>
        <end position="199"/>
    </location>
</feature>
<evidence type="ECO:0000259" key="3">
    <source>
        <dbReference type="PROSITE" id="PS50104"/>
    </source>
</evidence>
<name>A0A3B0RIT8_9ZZZZ</name>
<dbReference type="Gene3D" id="3.40.50.10070">
    <property type="entry name" value="TolB, N-terminal domain"/>
    <property type="match status" value="1"/>
</dbReference>
<dbReference type="EMBL" id="UOEH01000072">
    <property type="protein sequence ID" value="VAV91817.1"/>
    <property type="molecule type" value="Genomic_DNA"/>
</dbReference>
<dbReference type="InterPro" id="IPR011990">
    <property type="entry name" value="TPR-like_helical_dom_sf"/>
</dbReference>
<evidence type="ECO:0000256" key="1">
    <source>
        <dbReference type="SAM" id="MobiDB-lite"/>
    </source>
</evidence>
<keyword evidence="2" id="KW-0472">Membrane</keyword>
<dbReference type="InterPro" id="IPR000157">
    <property type="entry name" value="TIR_dom"/>
</dbReference>